<dbReference type="Gene3D" id="3.80.10.10">
    <property type="entry name" value="Ribonuclease Inhibitor"/>
    <property type="match status" value="1"/>
</dbReference>
<reference evidence="2" key="1">
    <citation type="submission" date="2023-07" db="EMBL/GenBank/DDBJ databases">
        <authorList>
            <consortium name="AG Swart"/>
            <person name="Singh M."/>
            <person name="Singh A."/>
            <person name="Seah K."/>
            <person name="Emmerich C."/>
        </authorList>
    </citation>
    <scope>NUCLEOTIDE SEQUENCE</scope>
    <source>
        <strain evidence="2">DP1</strain>
    </source>
</reference>
<organism evidence="2 3">
    <name type="scientific">Euplotes crassus</name>
    <dbReference type="NCBI Taxonomy" id="5936"/>
    <lineage>
        <taxon>Eukaryota</taxon>
        <taxon>Sar</taxon>
        <taxon>Alveolata</taxon>
        <taxon>Ciliophora</taxon>
        <taxon>Intramacronucleata</taxon>
        <taxon>Spirotrichea</taxon>
        <taxon>Hypotrichia</taxon>
        <taxon>Euplotida</taxon>
        <taxon>Euplotidae</taxon>
        <taxon>Moneuplotes</taxon>
    </lineage>
</organism>
<dbReference type="EMBL" id="CAMPGE010015951">
    <property type="protein sequence ID" value="CAI2374537.1"/>
    <property type="molecule type" value="Genomic_DNA"/>
</dbReference>
<evidence type="ECO:0000256" key="1">
    <source>
        <dbReference type="SAM" id="Coils"/>
    </source>
</evidence>
<keyword evidence="1" id="KW-0175">Coiled coil</keyword>
<keyword evidence="3" id="KW-1185">Reference proteome</keyword>
<evidence type="ECO:0000313" key="2">
    <source>
        <dbReference type="EMBL" id="CAI2374537.1"/>
    </source>
</evidence>
<proteinExistence type="predicted"/>
<sequence length="319" mass="37007">MKNYEVGEELLAGLGQDQGFDRFCNEWVSRRGGIGYMQTNQQDTDALNEMKEKLREQKNLIRKLIVSNRKRFDAEIASSVNDLELTLMISKYEQNRYPCKAFNSKTNLRINTKNPRDQQTLKRINFHIPTCGIINFTFSKNDGKMVRKFFEKVFPKKVERFHLCYSSVNNTNKNEINIGGYLKKLQLASLTLIKVLRLDEFSINQAQFKRIFSLFKGIRTIEFGRCMIDLDTAPDLSLALKKCTLNSLKFNFCYINCHAEIDKKVENCQNLIQALSQSPDLIQSLEKLILIYTGLAKGVVKRICKMRQLHYILDNKSLS</sequence>
<name>A0AAD1XKX3_EUPCR</name>
<dbReference type="AlphaFoldDB" id="A0AAD1XKX3"/>
<feature type="coiled-coil region" evidence="1">
    <location>
        <begin position="37"/>
        <end position="67"/>
    </location>
</feature>
<dbReference type="InterPro" id="IPR032675">
    <property type="entry name" value="LRR_dom_sf"/>
</dbReference>
<accession>A0AAD1XKX3</accession>
<evidence type="ECO:0000313" key="3">
    <source>
        <dbReference type="Proteomes" id="UP001295684"/>
    </source>
</evidence>
<dbReference type="Proteomes" id="UP001295684">
    <property type="component" value="Unassembled WGS sequence"/>
</dbReference>
<dbReference type="SUPFAM" id="SSF52047">
    <property type="entry name" value="RNI-like"/>
    <property type="match status" value="1"/>
</dbReference>
<gene>
    <name evidence="2" type="ORF">ECRASSUSDP1_LOCUS15892</name>
</gene>
<comment type="caution">
    <text evidence="2">The sequence shown here is derived from an EMBL/GenBank/DDBJ whole genome shotgun (WGS) entry which is preliminary data.</text>
</comment>
<protein>
    <submittedName>
        <fullName evidence="2">Uncharacterized protein</fullName>
    </submittedName>
</protein>